<dbReference type="AlphaFoldDB" id="A0A964WTU6"/>
<reference evidence="3" key="1">
    <citation type="submission" date="2019-03" db="EMBL/GenBank/DDBJ databases">
        <title>Afifella sp. nov., isolated from activated sludge.</title>
        <authorList>
            <person name="Li Q."/>
            <person name="Liu Y."/>
        </authorList>
    </citation>
    <scope>NUCLEOTIDE SEQUENCE</scope>
    <source>
        <strain evidence="3">L72</strain>
    </source>
</reference>
<dbReference type="RefSeq" id="WP_205520842.1">
    <property type="nucleotide sequence ID" value="NZ_SPKJ01000036.1"/>
</dbReference>
<evidence type="ECO:0000256" key="2">
    <source>
        <dbReference type="SAM" id="Phobius"/>
    </source>
</evidence>
<accession>A0A964WTU6</accession>
<feature type="region of interest" description="Disordered" evidence="1">
    <location>
        <begin position="1"/>
        <end position="21"/>
    </location>
</feature>
<keyword evidence="2" id="KW-1133">Transmembrane helix</keyword>
<feature type="transmembrane region" description="Helical" evidence="2">
    <location>
        <begin position="39"/>
        <end position="61"/>
    </location>
</feature>
<protein>
    <submittedName>
        <fullName evidence="3">Uncharacterized protein</fullName>
    </submittedName>
</protein>
<dbReference type="Proteomes" id="UP000773614">
    <property type="component" value="Unassembled WGS sequence"/>
</dbReference>
<name>A0A964WTU6_9HYPH</name>
<organism evidence="3 4">
    <name type="scientific">Propylenella binzhouense</name>
    <dbReference type="NCBI Taxonomy" id="2555902"/>
    <lineage>
        <taxon>Bacteria</taxon>
        <taxon>Pseudomonadati</taxon>
        <taxon>Pseudomonadota</taxon>
        <taxon>Alphaproteobacteria</taxon>
        <taxon>Hyphomicrobiales</taxon>
        <taxon>Propylenellaceae</taxon>
        <taxon>Propylenella</taxon>
    </lineage>
</organism>
<keyword evidence="2" id="KW-0812">Transmembrane</keyword>
<feature type="transmembrane region" description="Helical" evidence="2">
    <location>
        <begin position="67"/>
        <end position="84"/>
    </location>
</feature>
<evidence type="ECO:0000256" key="1">
    <source>
        <dbReference type="SAM" id="MobiDB-lite"/>
    </source>
</evidence>
<comment type="caution">
    <text evidence="3">The sequence shown here is derived from an EMBL/GenBank/DDBJ whole genome shotgun (WGS) entry which is preliminary data.</text>
</comment>
<keyword evidence="4" id="KW-1185">Reference proteome</keyword>
<feature type="transmembrane region" description="Helical" evidence="2">
    <location>
        <begin position="96"/>
        <end position="116"/>
    </location>
</feature>
<feature type="transmembrane region" description="Helical" evidence="2">
    <location>
        <begin position="122"/>
        <end position="142"/>
    </location>
</feature>
<keyword evidence="2" id="KW-0472">Membrane</keyword>
<dbReference type="EMBL" id="SPKJ01000036">
    <property type="protein sequence ID" value="MYZ48366.1"/>
    <property type="molecule type" value="Genomic_DNA"/>
</dbReference>
<sequence>MTLAIEDGVNGHVSRSGSARRRSGGALRRAAPALAEAEIAALVTTGLAGLFALPFLLLLSIGSEAPVAVPAAIAVANLGVAHAARTGHARLANRIGLAMLAGYVAASAMLLPGVFAGANLTAFAGLFAALLFAGLPSILVLARASGAPAAAEAARPADRAGGDARGA</sequence>
<evidence type="ECO:0000313" key="3">
    <source>
        <dbReference type="EMBL" id="MYZ48366.1"/>
    </source>
</evidence>
<feature type="non-terminal residue" evidence="3">
    <location>
        <position position="167"/>
    </location>
</feature>
<evidence type="ECO:0000313" key="4">
    <source>
        <dbReference type="Proteomes" id="UP000773614"/>
    </source>
</evidence>
<gene>
    <name evidence="3" type="ORF">E4O86_11675</name>
</gene>
<proteinExistence type="predicted"/>